<dbReference type="RefSeq" id="WP_101719628.1">
    <property type="nucleotide sequence ID" value="NZ_PJRS01000041.1"/>
</dbReference>
<evidence type="ECO:0000313" key="2">
    <source>
        <dbReference type="EMBL" id="PLR21788.1"/>
    </source>
</evidence>
<evidence type="ECO:0000256" key="1">
    <source>
        <dbReference type="SAM" id="Phobius"/>
    </source>
</evidence>
<dbReference type="OrthoDB" id="9955425at2"/>
<dbReference type="EMBL" id="PJRS01000041">
    <property type="protein sequence ID" value="PLR21788.1"/>
    <property type="molecule type" value="Genomic_DNA"/>
</dbReference>
<proteinExistence type="predicted"/>
<accession>A0A2N5D6V1</accession>
<protein>
    <submittedName>
        <fullName evidence="2">Uncharacterized protein</fullName>
    </submittedName>
</protein>
<comment type="caution">
    <text evidence="2">The sequence shown here is derived from an EMBL/GenBank/DDBJ whole genome shotgun (WGS) entry which is preliminary data.</text>
</comment>
<evidence type="ECO:0000313" key="3">
    <source>
        <dbReference type="Proteomes" id="UP000234479"/>
    </source>
</evidence>
<keyword evidence="1" id="KW-1133">Transmembrane helix</keyword>
<keyword evidence="1" id="KW-0472">Membrane</keyword>
<organism evidence="2 3">
    <name type="scientific">Caulobacter zeae</name>
    <dbReference type="NCBI Taxonomy" id="2055137"/>
    <lineage>
        <taxon>Bacteria</taxon>
        <taxon>Pseudomonadati</taxon>
        <taxon>Pseudomonadota</taxon>
        <taxon>Alphaproteobacteria</taxon>
        <taxon>Caulobacterales</taxon>
        <taxon>Caulobacteraceae</taxon>
        <taxon>Caulobacter</taxon>
    </lineage>
</organism>
<keyword evidence="1" id="KW-0812">Transmembrane</keyword>
<dbReference type="AlphaFoldDB" id="A0A2N5D6V1"/>
<reference evidence="2 3" key="1">
    <citation type="submission" date="2017-12" db="EMBL/GenBank/DDBJ databases">
        <title>The genome sequence of Caulobacter sp. 410.</title>
        <authorList>
            <person name="Gao J."/>
            <person name="Mao X."/>
            <person name="Sun J."/>
        </authorList>
    </citation>
    <scope>NUCLEOTIDE SEQUENCE [LARGE SCALE GENOMIC DNA]</scope>
    <source>
        <strain evidence="2 3">410</strain>
    </source>
</reference>
<feature type="transmembrane region" description="Helical" evidence="1">
    <location>
        <begin position="60"/>
        <end position="81"/>
    </location>
</feature>
<name>A0A2N5D6V1_9CAUL</name>
<sequence length="96" mass="10136">MKLHPITWILLGSAGVQLAVLGLHVLGVAQAAGEASQLVTSAGYEPDILQAWLGRSLGEVLQRLGMIVVNAGLAAWVEFLARTYRDLRATNALGDA</sequence>
<keyword evidence="3" id="KW-1185">Reference proteome</keyword>
<dbReference type="Proteomes" id="UP000234479">
    <property type="component" value="Unassembled WGS sequence"/>
</dbReference>
<gene>
    <name evidence="2" type="ORF">SGCZBJ_19595</name>
</gene>